<accession>A0A4U9D5B7</accession>
<proteinExistence type="predicted"/>
<dbReference type="EMBL" id="CABDVU010000001">
    <property type="protein sequence ID" value="VTN10955.1"/>
    <property type="molecule type" value="Genomic_DNA"/>
</dbReference>
<organism evidence="1 2">
    <name type="scientific">Raoultella terrigena</name>
    <name type="common">Klebsiella terrigena</name>
    <dbReference type="NCBI Taxonomy" id="577"/>
    <lineage>
        <taxon>Bacteria</taxon>
        <taxon>Pseudomonadati</taxon>
        <taxon>Pseudomonadota</taxon>
        <taxon>Gammaproteobacteria</taxon>
        <taxon>Enterobacterales</taxon>
        <taxon>Enterobacteriaceae</taxon>
        <taxon>Klebsiella/Raoultella group</taxon>
        <taxon>Raoultella</taxon>
    </lineage>
</organism>
<gene>
    <name evidence="1" type="ORF">NCTC9185_02897</name>
</gene>
<evidence type="ECO:0000313" key="1">
    <source>
        <dbReference type="EMBL" id="VTN10955.1"/>
    </source>
</evidence>
<protein>
    <submittedName>
        <fullName evidence="1">Uncharacterized protein</fullName>
    </submittedName>
</protein>
<reference evidence="1 2" key="1">
    <citation type="submission" date="2019-04" db="EMBL/GenBank/DDBJ databases">
        <authorList>
            <consortium name="Pathogen Informatics"/>
        </authorList>
    </citation>
    <scope>NUCLEOTIDE SEQUENCE [LARGE SCALE GENOMIC DNA]</scope>
    <source>
        <strain evidence="1 2">NCTC9185</strain>
    </source>
</reference>
<dbReference type="AlphaFoldDB" id="A0A4U9D5B7"/>
<dbReference type="Proteomes" id="UP000339249">
    <property type="component" value="Unassembled WGS sequence"/>
</dbReference>
<evidence type="ECO:0000313" key="2">
    <source>
        <dbReference type="Proteomes" id="UP000339249"/>
    </source>
</evidence>
<sequence length="37" mass="4126">MSIINTTISQHAKRWLNDGYLFIDTETTGLGDDAGNR</sequence>
<name>A0A4U9D5B7_RAOTE</name>